<organism evidence="2 3">
    <name type="scientific">Acetobacter persici</name>
    <dbReference type="NCBI Taxonomy" id="1076596"/>
    <lineage>
        <taxon>Bacteria</taxon>
        <taxon>Pseudomonadati</taxon>
        <taxon>Pseudomonadota</taxon>
        <taxon>Alphaproteobacteria</taxon>
        <taxon>Acetobacterales</taxon>
        <taxon>Acetobacteraceae</taxon>
        <taxon>Acetobacter</taxon>
    </lineage>
</organism>
<dbReference type="RefSeq" id="WP_077931064.1">
    <property type="nucleotide sequence ID" value="NZ_CP014687.1"/>
</dbReference>
<gene>
    <name evidence="2" type="ORF">A0U91_10860</name>
</gene>
<evidence type="ECO:0000313" key="3">
    <source>
        <dbReference type="Proteomes" id="UP000189055"/>
    </source>
</evidence>
<proteinExistence type="predicted"/>
<keyword evidence="1" id="KW-0732">Signal</keyword>
<dbReference type="STRING" id="1076596.A0U91_10860"/>
<feature type="chain" id="PRO_5012097984" evidence="1">
    <location>
        <begin position="20"/>
        <end position="680"/>
    </location>
</feature>
<dbReference type="AlphaFoldDB" id="A0A1U9LG71"/>
<evidence type="ECO:0000313" key="2">
    <source>
        <dbReference type="EMBL" id="AQT05280.1"/>
    </source>
</evidence>
<name>A0A1U9LG71_9PROT</name>
<protein>
    <submittedName>
        <fullName evidence="2">Uncharacterized protein</fullName>
    </submittedName>
</protein>
<evidence type="ECO:0000256" key="1">
    <source>
        <dbReference type="SAM" id="SignalP"/>
    </source>
</evidence>
<reference evidence="2 3" key="1">
    <citation type="submission" date="2016-03" db="EMBL/GenBank/DDBJ databases">
        <title>Acetic acid bacteria sequencing.</title>
        <authorList>
            <person name="Brandt J."/>
            <person name="Jakob F."/>
            <person name="Vogel R.F."/>
        </authorList>
    </citation>
    <scope>NUCLEOTIDE SEQUENCE [LARGE SCALE GENOMIC DNA]</scope>
    <source>
        <strain evidence="2 3">TMW2.1084</strain>
    </source>
</reference>
<feature type="signal peptide" evidence="1">
    <location>
        <begin position="1"/>
        <end position="19"/>
    </location>
</feature>
<accession>A0A1U9LG71</accession>
<dbReference type="EMBL" id="CP014687">
    <property type="protein sequence ID" value="AQT05280.1"/>
    <property type="molecule type" value="Genomic_DNA"/>
</dbReference>
<dbReference type="Proteomes" id="UP000189055">
    <property type="component" value="Chromosome"/>
</dbReference>
<dbReference type="KEGG" id="aper:A0U91_10860"/>
<sequence length="680" mass="71675">MIKRLSFAAALVLPSVAFAQTAVPIRPNHTLPQYGAVTAANSNAGAPRAMLRMATPSATGGYSPLWPPGGLRKDTLIPSLYTDGSSGTLDQIGRMADGSVQQTDIGGRVAPLDANRMMPSPVSGDTSSAPATSAGTLTARSLSARFADTHNLADYGASLNGSPDDLGKIQSIYSSMPDGSVVHIPNNSRWNGIIQNPDPQKNFTWVFDKTYDFSGYEHPPGDGDTSLSHKYGLEITRMDRDTKNWRQSPLLAFYWNDDPSYCGAYCSNWNQQSAATFSAISGPTAQGNTSPVAVGMRSFGNNPSASYDVGLPVTVFKYGQNSIWGLDISTNDYSGKSPSAFATWNEFDMWTNGQDIKTWDLGYGTPQAGHRSVFYVTIAHEHSEVTSWSAKTAMKAHASGRGSVQTASLLSVTGKSGVPYLWYPVTDGTTGATQPAFPDPAKINGKISKGTLTVTRIVDGALSIGDTVTGANPISPVKITGQTSGAAGGTGVYTVDDTGASSNDNEPLYAAPHVADGSIYWQFGEELNSSVSSVLWVTASSGDSVDTAIGFDKNVTISNAALDTTLAAVNDKAAVVRMASGQVIDFSGNGTRTGANRHTLDYENGALRYKVGGVPVLSIGDDGSLQSALPSRLPVMTRAQIRAYPSPVKGMEIYDSDDDTPAVYTGAGWKLMPLSDLPAN</sequence>